<evidence type="ECO:0000313" key="2">
    <source>
        <dbReference type="Proteomes" id="UP000198707"/>
    </source>
</evidence>
<dbReference type="RefSeq" id="WP_092381660.1">
    <property type="nucleotide sequence ID" value="NZ_BOPI01000004.1"/>
</dbReference>
<accession>A0A1H7CAA1</accession>
<dbReference type="InterPro" id="IPR011330">
    <property type="entry name" value="Glyco_hydro/deAcase_b/a-brl"/>
</dbReference>
<dbReference type="Gene3D" id="3.20.20.370">
    <property type="entry name" value="Glycoside hydrolase/deacetylase"/>
    <property type="match status" value="1"/>
</dbReference>
<evidence type="ECO:0000313" key="1">
    <source>
        <dbReference type="EMBL" id="SEJ82575.1"/>
    </source>
</evidence>
<protein>
    <recommendedName>
        <fullName evidence="3">Polysaccharide deacetylase</fullName>
    </recommendedName>
</protein>
<dbReference type="AlphaFoldDB" id="A0A1H7CAA1"/>
<sequence>MLEPTTALWDAEAANRAMPGADVVAQRILDQVRPGSVILLHDGGGDRAQTVAALPPIIEGRLAGGCRFVPVESFTPTLIN</sequence>
<dbReference type="STRING" id="1144548.SAMN05443287_108120"/>
<dbReference type="EMBL" id="FNYV01000008">
    <property type="protein sequence ID" value="SEJ82575.1"/>
    <property type="molecule type" value="Genomic_DNA"/>
</dbReference>
<dbReference type="Proteomes" id="UP000198707">
    <property type="component" value="Unassembled WGS sequence"/>
</dbReference>
<evidence type="ECO:0008006" key="3">
    <source>
        <dbReference type="Google" id="ProtNLM"/>
    </source>
</evidence>
<reference evidence="2" key="1">
    <citation type="submission" date="2016-10" db="EMBL/GenBank/DDBJ databases">
        <authorList>
            <person name="Varghese N."/>
            <person name="Submissions S."/>
        </authorList>
    </citation>
    <scope>NUCLEOTIDE SEQUENCE [LARGE SCALE GENOMIC DNA]</scope>
    <source>
        <strain evidence="2">CGMCC 4.7038</strain>
    </source>
</reference>
<dbReference type="OrthoDB" id="9763050at2"/>
<keyword evidence="2" id="KW-1185">Reference proteome</keyword>
<dbReference type="SUPFAM" id="SSF88713">
    <property type="entry name" value="Glycoside hydrolase/deacetylase"/>
    <property type="match status" value="1"/>
</dbReference>
<organism evidence="1 2">
    <name type="scientific">Micromonospora phaseoli</name>
    <dbReference type="NCBI Taxonomy" id="1144548"/>
    <lineage>
        <taxon>Bacteria</taxon>
        <taxon>Bacillati</taxon>
        <taxon>Actinomycetota</taxon>
        <taxon>Actinomycetes</taxon>
        <taxon>Micromonosporales</taxon>
        <taxon>Micromonosporaceae</taxon>
        <taxon>Micromonospora</taxon>
    </lineage>
</organism>
<name>A0A1H7CAA1_9ACTN</name>
<proteinExistence type="predicted"/>
<gene>
    <name evidence="1" type="ORF">SAMN05443287_108120</name>
</gene>
<dbReference type="GO" id="GO:0005975">
    <property type="term" value="P:carbohydrate metabolic process"/>
    <property type="evidence" value="ECO:0007669"/>
    <property type="project" value="InterPro"/>
</dbReference>